<comment type="caution">
    <text evidence="1">The sequence shown here is derived from an EMBL/GenBank/DDBJ whole genome shotgun (WGS) entry which is preliminary data.</text>
</comment>
<evidence type="ECO:0000313" key="1">
    <source>
        <dbReference type="EMBL" id="KAJ7740949.1"/>
    </source>
</evidence>
<accession>A0AAD7IG16</accession>
<keyword evidence="2" id="KW-1185">Reference proteome</keyword>
<dbReference type="EMBL" id="JARJLG010000125">
    <property type="protein sequence ID" value="KAJ7740949.1"/>
    <property type="molecule type" value="Genomic_DNA"/>
</dbReference>
<protein>
    <submittedName>
        <fullName evidence="1">Uncharacterized protein</fullName>
    </submittedName>
</protein>
<organism evidence="1 2">
    <name type="scientific">Mycena maculata</name>
    <dbReference type="NCBI Taxonomy" id="230809"/>
    <lineage>
        <taxon>Eukaryota</taxon>
        <taxon>Fungi</taxon>
        <taxon>Dikarya</taxon>
        <taxon>Basidiomycota</taxon>
        <taxon>Agaricomycotina</taxon>
        <taxon>Agaricomycetes</taxon>
        <taxon>Agaricomycetidae</taxon>
        <taxon>Agaricales</taxon>
        <taxon>Marasmiineae</taxon>
        <taxon>Mycenaceae</taxon>
        <taxon>Mycena</taxon>
    </lineage>
</organism>
<name>A0AAD7IG16_9AGAR</name>
<gene>
    <name evidence="1" type="ORF">DFH07DRAFT_943655</name>
</gene>
<reference evidence="1" key="1">
    <citation type="submission" date="2023-03" db="EMBL/GenBank/DDBJ databases">
        <title>Massive genome expansion in bonnet fungi (Mycena s.s.) driven by repeated elements and novel gene families across ecological guilds.</title>
        <authorList>
            <consortium name="Lawrence Berkeley National Laboratory"/>
            <person name="Harder C.B."/>
            <person name="Miyauchi S."/>
            <person name="Viragh M."/>
            <person name="Kuo A."/>
            <person name="Thoen E."/>
            <person name="Andreopoulos B."/>
            <person name="Lu D."/>
            <person name="Skrede I."/>
            <person name="Drula E."/>
            <person name="Henrissat B."/>
            <person name="Morin E."/>
            <person name="Kohler A."/>
            <person name="Barry K."/>
            <person name="LaButti K."/>
            <person name="Morin E."/>
            <person name="Salamov A."/>
            <person name="Lipzen A."/>
            <person name="Mereny Z."/>
            <person name="Hegedus B."/>
            <person name="Baldrian P."/>
            <person name="Stursova M."/>
            <person name="Weitz H."/>
            <person name="Taylor A."/>
            <person name="Grigoriev I.V."/>
            <person name="Nagy L.G."/>
            <person name="Martin F."/>
            <person name="Kauserud H."/>
        </authorList>
    </citation>
    <scope>NUCLEOTIDE SEQUENCE</scope>
    <source>
        <strain evidence="1">CBHHK188m</strain>
    </source>
</reference>
<dbReference type="Proteomes" id="UP001215280">
    <property type="component" value="Unassembled WGS sequence"/>
</dbReference>
<proteinExistence type="predicted"/>
<sequence>MRPTSTSRFTDAADVIDDWVTLVPDRQGVLGSPGEYIWVLPAPPTSLAVTTLAQFPIMIRQEYDDLLMAILSSLDRQKRDRERVRRLREDQAKISPSQSSWLTCSIRPKEEGDLDSSMDVDDVMIKEEPVDPDLTAPLRLRIKRRPKNLSEYKQASTITPQLTTFSSAATFSWNSDYNPAGVCPALIASARWRPCVYRQVGLRTIGGGGTEGGAMAAAMCTMGGTTKAGVLLVFGDDEGKGRHATHSYEFWRFPSFGDLRDKAAAADVAVTTAGHPGEGGER</sequence>
<dbReference type="AlphaFoldDB" id="A0AAD7IG16"/>
<evidence type="ECO:0000313" key="2">
    <source>
        <dbReference type="Proteomes" id="UP001215280"/>
    </source>
</evidence>